<dbReference type="GO" id="GO:0004497">
    <property type="term" value="F:monooxygenase activity"/>
    <property type="evidence" value="ECO:0007669"/>
    <property type="project" value="InterPro"/>
</dbReference>
<comment type="similarity">
    <text evidence="1">Belongs to the cytochrome P450 family.</text>
</comment>
<keyword evidence="7" id="KW-0472">Membrane</keyword>
<evidence type="ECO:0000256" key="7">
    <source>
        <dbReference type="SAM" id="Phobius"/>
    </source>
</evidence>
<comment type="cofactor">
    <cofactor evidence="6">
        <name>heme</name>
        <dbReference type="ChEBI" id="CHEBI:30413"/>
    </cofactor>
</comment>
<sequence length="454" mass="51664">MPSEIREAVFAFHGDHPLLFYLIVTVIFFSFLLLALTEYFKPVGKRRCKDGKPAVLPPGPYGEMATLHLGSKTWIFLNSNRVVSELIAKRGSATNQRTPMPVSSGIISHGDRRSVLMMQEDWAEPRRLKSTQMLAEYLLKPKLWYRHHYRYANSVIHRIALGERLAKSTKELEDMQNCVIIFVGNIGHSIRLEQCNYDVYREWWVPARDKVLAGTAPPSFICNTLLHGDTKYTDNDVDAMYAGMQLIEAGSDTTREALNVIVMAALEYPEAFHKARAEVDRVCGTDADARLPTLADMDNLGYICAMAKEGLRWHPIFVTTPDHTASKDIDFEGYHFPAGVGFIINQNVVCDDCESPEKFYPERWMNGHESDITHGLWQFGGGRRVCVKYRFAQRSLLFTISRLRRLLTTLNLKSTNEPFPIKVTVHNQHYGKLIIEQAERAGVLEDAKLARDKL</sequence>
<evidence type="ECO:0000256" key="6">
    <source>
        <dbReference type="PIRSR" id="PIRSR602401-1"/>
    </source>
</evidence>
<dbReference type="Proteomes" id="UP001174934">
    <property type="component" value="Unassembled WGS sequence"/>
</dbReference>
<keyword evidence="5" id="KW-0503">Monooxygenase</keyword>
<evidence type="ECO:0000313" key="9">
    <source>
        <dbReference type="Proteomes" id="UP001174934"/>
    </source>
</evidence>
<dbReference type="InterPro" id="IPR050364">
    <property type="entry name" value="Cytochrome_P450_fung"/>
</dbReference>
<evidence type="ECO:0000256" key="3">
    <source>
        <dbReference type="ARBA" id="ARBA00023002"/>
    </source>
</evidence>
<comment type="caution">
    <text evidence="8">The sequence shown here is derived from an EMBL/GenBank/DDBJ whole genome shotgun (WGS) entry which is preliminary data.</text>
</comment>
<feature type="transmembrane region" description="Helical" evidence="7">
    <location>
        <begin position="18"/>
        <end position="37"/>
    </location>
</feature>
<dbReference type="PANTHER" id="PTHR46300:SF2">
    <property type="entry name" value="CYTOCHROME P450 MONOOXYGENASE ALNH-RELATED"/>
    <property type="match status" value="1"/>
</dbReference>
<dbReference type="Gene3D" id="1.10.630.10">
    <property type="entry name" value="Cytochrome P450"/>
    <property type="match status" value="1"/>
</dbReference>
<keyword evidence="7" id="KW-1133">Transmembrane helix</keyword>
<dbReference type="EMBL" id="JAULSR010000001">
    <property type="protein sequence ID" value="KAK0635154.1"/>
    <property type="molecule type" value="Genomic_DNA"/>
</dbReference>
<name>A0AA39XJN8_9PEZI</name>
<dbReference type="GO" id="GO:0005506">
    <property type="term" value="F:iron ion binding"/>
    <property type="evidence" value="ECO:0007669"/>
    <property type="project" value="InterPro"/>
</dbReference>
<feature type="binding site" description="axial binding residue" evidence="6">
    <location>
        <position position="386"/>
    </location>
    <ligand>
        <name>heme</name>
        <dbReference type="ChEBI" id="CHEBI:30413"/>
    </ligand>
    <ligandPart>
        <name>Fe</name>
        <dbReference type="ChEBI" id="CHEBI:18248"/>
    </ligandPart>
</feature>
<proteinExistence type="inferred from homology"/>
<dbReference type="SUPFAM" id="SSF48264">
    <property type="entry name" value="Cytochrome P450"/>
    <property type="match status" value="1"/>
</dbReference>
<dbReference type="InterPro" id="IPR036396">
    <property type="entry name" value="Cyt_P450_sf"/>
</dbReference>
<dbReference type="GO" id="GO:0020037">
    <property type="term" value="F:heme binding"/>
    <property type="evidence" value="ECO:0007669"/>
    <property type="project" value="InterPro"/>
</dbReference>
<accession>A0AA39XJN8</accession>
<organism evidence="8 9">
    <name type="scientific">Bombardia bombarda</name>
    <dbReference type="NCBI Taxonomy" id="252184"/>
    <lineage>
        <taxon>Eukaryota</taxon>
        <taxon>Fungi</taxon>
        <taxon>Dikarya</taxon>
        <taxon>Ascomycota</taxon>
        <taxon>Pezizomycotina</taxon>
        <taxon>Sordariomycetes</taxon>
        <taxon>Sordariomycetidae</taxon>
        <taxon>Sordariales</taxon>
        <taxon>Lasiosphaeriaceae</taxon>
        <taxon>Bombardia</taxon>
    </lineage>
</organism>
<keyword evidence="3" id="KW-0560">Oxidoreductase</keyword>
<keyword evidence="7" id="KW-0812">Transmembrane</keyword>
<keyword evidence="2 6" id="KW-0479">Metal-binding</keyword>
<keyword evidence="4 6" id="KW-0408">Iron</keyword>
<protein>
    <submittedName>
        <fullName evidence="8">Cytochrome P450</fullName>
    </submittedName>
</protein>
<dbReference type="InterPro" id="IPR001128">
    <property type="entry name" value="Cyt_P450"/>
</dbReference>
<evidence type="ECO:0000256" key="4">
    <source>
        <dbReference type="ARBA" id="ARBA00023004"/>
    </source>
</evidence>
<keyword evidence="6" id="KW-0349">Heme</keyword>
<dbReference type="InterPro" id="IPR002401">
    <property type="entry name" value="Cyt_P450_E_grp-I"/>
</dbReference>
<evidence type="ECO:0000256" key="1">
    <source>
        <dbReference type="ARBA" id="ARBA00010617"/>
    </source>
</evidence>
<dbReference type="PANTHER" id="PTHR46300">
    <property type="entry name" value="P450, PUTATIVE (EUROFUNG)-RELATED-RELATED"/>
    <property type="match status" value="1"/>
</dbReference>
<dbReference type="GO" id="GO:0016705">
    <property type="term" value="F:oxidoreductase activity, acting on paired donors, with incorporation or reduction of molecular oxygen"/>
    <property type="evidence" value="ECO:0007669"/>
    <property type="project" value="InterPro"/>
</dbReference>
<dbReference type="PRINTS" id="PR00463">
    <property type="entry name" value="EP450I"/>
</dbReference>
<evidence type="ECO:0000313" key="8">
    <source>
        <dbReference type="EMBL" id="KAK0635154.1"/>
    </source>
</evidence>
<keyword evidence="9" id="KW-1185">Reference proteome</keyword>
<dbReference type="Pfam" id="PF00067">
    <property type="entry name" value="p450"/>
    <property type="match status" value="1"/>
</dbReference>
<gene>
    <name evidence="8" type="ORF">B0T17DRAFT_623495</name>
</gene>
<evidence type="ECO:0000256" key="5">
    <source>
        <dbReference type="ARBA" id="ARBA00023033"/>
    </source>
</evidence>
<dbReference type="AlphaFoldDB" id="A0AA39XJN8"/>
<reference evidence="8" key="1">
    <citation type="submission" date="2023-06" db="EMBL/GenBank/DDBJ databases">
        <title>Genome-scale phylogeny and comparative genomics of the fungal order Sordariales.</title>
        <authorList>
            <consortium name="Lawrence Berkeley National Laboratory"/>
            <person name="Hensen N."/>
            <person name="Bonometti L."/>
            <person name="Westerberg I."/>
            <person name="Brannstrom I.O."/>
            <person name="Guillou S."/>
            <person name="Cros-Aarteil S."/>
            <person name="Calhoun S."/>
            <person name="Haridas S."/>
            <person name="Kuo A."/>
            <person name="Mondo S."/>
            <person name="Pangilinan J."/>
            <person name="Riley R."/>
            <person name="LaButti K."/>
            <person name="Andreopoulos B."/>
            <person name="Lipzen A."/>
            <person name="Chen C."/>
            <person name="Yanf M."/>
            <person name="Daum C."/>
            <person name="Ng V."/>
            <person name="Clum A."/>
            <person name="Steindorff A."/>
            <person name="Ohm R."/>
            <person name="Martin F."/>
            <person name="Silar P."/>
            <person name="Natvig D."/>
            <person name="Lalanne C."/>
            <person name="Gautier V."/>
            <person name="Ament-velasquez S.L."/>
            <person name="Kruys A."/>
            <person name="Hutchinson M.I."/>
            <person name="Powell A.J."/>
            <person name="Barry K."/>
            <person name="Miller A.N."/>
            <person name="Grigoriev I.V."/>
            <person name="Debuchy R."/>
            <person name="Gladieux P."/>
            <person name="Thoren M.H."/>
            <person name="Johannesson H."/>
        </authorList>
    </citation>
    <scope>NUCLEOTIDE SEQUENCE</scope>
    <source>
        <strain evidence="8">SMH3391-2</strain>
    </source>
</reference>
<evidence type="ECO:0000256" key="2">
    <source>
        <dbReference type="ARBA" id="ARBA00022723"/>
    </source>
</evidence>